<gene>
    <name evidence="3" type="primary">maoC_1</name>
    <name evidence="3" type="ORF">NCTC8622_05444</name>
</gene>
<dbReference type="AlphaFoldDB" id="A0A376U9X0"/>
<dbReference type="PANTHER" id="PTHR43111">
    <property type="entry name" value="ALDEHYDE DEHYDROGENASE B-RELATED"/>
    <property type="match status" value="1"/>
</dbReference>
<name>A0A376U9X0_ECOLX</name>
<dbReference type="Proteomes" id="UP000254079">
    <property type="component" value="Unassembled WGS sequence"/>
</dbReference>
<dbReference type="EC" id="1.2.1.77" evidence="3"/>
<organism evidence="3 4">
    <name type="scientific">Escherichia coli</name>
    <dbReference type="NCBI Taxonomy" id="562"/>
    <lineage>
        <taxon>Bacteria</taxon>
        <taxon>Pseudomonadati</taxon>
        <taxon>Pseudomonadota</taxon>
        <taxon>Gammaproteobacteria</taxon>
        <taxon>Enterobacterales</taxon>
        <taxon>Enterobacteriaceae</taxon>
        <taxon>Escherichia</taxon>
    </lineage>
</organism>
<dbReference type="SUPFAM" id="SSF53720">
    <property type="entry name" value="ALDH-like"/>
    <property type="match status" value="1"/>
</dbReference>
<evidence type="ECO:0000313" key="3">
    <source>
        <dbReference type="EMBL" id="STI86324.1"/>
    </source>
</evidence>
<dbReference type="PANTHER" id="PTHR43111:SF1">
    <property type="entry name" value="ALDEHYDE DEHYDROGENASE B-RELATED"/>
    <property type="match status" value="1"/>
</dbReference>
<dbReference type="InterPro" id="IPR016162">
    <property type="entry name" value="Ald_DH_N"/>
</dbReference>
<dbReference type="Pfam" id="PF00171">
    <property type="entry name" value="Aldedh"/>
    <property type="match status" value="1"/>
</dbReference>
<dbReference type="Gene3D" id="3.40.605.10">
    <property type="entry name" value="Aldehyde Dehydrogenase, Chain A, domain 1"/>
    <property type="match status" value="1"/>
</dbReference>
<sequence length="188" mass="20665">MQQLASFLSGTWQSGRGRSRLIHHAISGEALWEVTSEGLDMAAARLFAIEKGAPALRAMTFIERAAMLKAVAKHLLSEKERFYALSAQTGATRADSWVDIEGGIGTLFTYASLGSRELPDDTLWPEDELLPLSKEGGFAARHVLTSKSGVAVHINAFNFPAGECWKSWHQRGWAECQPSSNQLPRRPN</sequence>
<accession>A0A376U9X0</accession>
<reference evidence="3 4" key="1">
    <citation type="submission" date="2018-06" db="EMBL/GenBank/DDBJ databases">
        <authorList>
            <consortium name="Pathogen Informatics"/>
            <person name="Doyle S."/>
        </authorList>
    </citation>
    <scope>NUCLEOTIDE SEQUENCE [LARGE SCALE GENOMIC DNA]</scope>
    <source>
        <strain evidence="3 4">NCTC8622</strain>
    </source>
</reference>
<evidence type="ECO:0000256" key="1">
    <source>
        <dbReference type="ARBA" id="ARBA00023002"/>
    </source>
</evidence>
<dbReference type="GO" id="GO:0016491">
    <property type="term" value="F:oxidoreductase activity"/>
    <property type="evidence" value="ECO:0007669"/>
    <property type="project" value="UniProtKB-KW"/>
</dbReference>
<feature type="domain" description="Aldehyde dehydrogenase" evidence="2">
    <location>
        <begin position="22"/>
        <end position="161"/>
    </location>
</feature>
<evidence type="ECO:0000259" key="2">
    <source>
        <dbReference type="Pfam" id="PF00171"/>
    </source>
</evidence>
<dbReference type="InterPro" id="IPR015590">
    <property type="entry name" value="Aldehyde_DH_dom"/>
</dbReference>
<proteinExistence type="predicted"/>
<protein>
    <submittedName>
        <fullName evidence="3">Bifunctional aldehyde dehydrogenase/enoyl-CoA hydratase</fullName>
        <ecNumber evidence="3">1.2.1.77</ecNumber>
    </submittedName>
</protein>
<keyword evidence="1 3" id="KW-0560">Oxidoreductase</keyword>
<evidence type="ECO:0000313" key="4">
    <source>
        <dbReference type="Proteomes" id="UP000254079"/>
    </source>
</evidence>
<dbReference type="InterPro" id="IPR016161">
    <property type="entry name" value="Ald_DH/histidinol_DH"/>
</dbReference>
<dbReference type="EMBL" id="UGCP01000002">
    <property type="protein sequence ID" value="STI86324.1"/>
    <property type="molecule type" value="Genomic_DNA"/>
</dbReference>